<dbReference type="InterPro" id="IPR016176">
    <property type="entry name" value="Cbl-dep_enz_cat"/>
</dbReference>
<evidence type="ECO:0000313" key="3">
    <source>
        <dbReference type="EMBL" id="MBZ9778724.1"/>
    </source>
</evidence>
<keyword evidence="4" id="KW-1185">Reference proteome</keyword>
<name>A0ABS7XIC9_9FLAO</name>
<dbReference type="CDD" id="cd03677">
    <property type="entry name" value="MM_CoA_mutase_beta"/>
    <property type="match status" value="1"/>
</dbReference>
<reference evidence="4" key="1">
    <citation type="submission" date="2023-07" db="EMBL/GenBank/DDBJ databases">
        <title>Novel species isolated from saline lakes on Tibetan Plateau.</title>
        <authorList>
            <person name="Lu H."/>
        </authorList>
    </citation>
    <scope>NUCLEOTIDE SEQUENCE [LARGE SCALE GENOMIC DNA]</scope>
    <source>
        <strain evidence="4">CAK8W</strain>
    </source>
</reference>
<dbReference type="EMBL" id="JAIQZE010000006">
    <property type="protein sequence ID" value="MBZ9778724.1"/>
    <property type="molecule type" value="Genomic_DNA"/>
</dbReference>
<protein>
    <submittedName>
        <fullName evidence="3">Methylmalonyl-CoA mutase subunit beta</fullName>
    </submittedName>
</protein>
<dbReference type="RefSeq" id="WP_224461075.1">
    <property type="nucleotide sequence ID" value="NZ_JAIQZE010000006.1"/>
</dbReference>
<dbReference type="InterPro" id="IPR006099">
    <property type="entry name" value="MeMalonylCoA_mutase_a/b_cat"/>
</dbReference>
<comment type="caution">
    <text evidence="3">The sequence shown here is derived from an EMBL/GenBank/DDBJ whole genome shotgun (WGS) entry which is preliminary data.</text>
</comment>
<proteinExistence type="predicted"/>
<dbReference type="PANTHER" id="PTHR48101:SF1">
    <property type="entry name" value="METHYLMALONYL-COA MUTASE, LARGE SUBUNIT"/>
    <property type="match status" value="1"/>
</dbReference>
<gene>
    <name evidence="3" type="ORF">LB452_07290</name>
</gene>
<feature type="domain" description="Methylmalonyl-CoA mutase alpha/beta chain catalytic" evidence="2">
    <location>
        <begin position="181"/>
        <end position="435"/>
    </location>
</feature>
<sequence>MSKKLFNEFDSVSAKAWKQKIQVDLKGADYNETLVTSTDEGIDIKPFYHADDHDYNFSLPKSPAWHVTEKLYLENVEITIENALDVIERGAESLWIIVPEADDKKLKFFEALSDLKTPLYIEVLFQDLDFFEKLNSLLVKQNKTVLFGYDPVHQLASSGNWFNNQKEDFDAFLKTTQLSSFKNHINVDARLYQNAGGLITQQLAYGLAHLNEYLNILELSDNRLKSISFNFIISQGSNYFFEIAKLKAFRLLVNSLAKEFDTEIDLTIIAEPSKRNHTIYDYNMNMLRTTTECMSAILGGANWVNNLAYDEVFHKRNEFGERISRNQLLILKQESYFDKVLNPVDGTYYIENITIELAEKALSIFKTIEAGKGFIHQLFEGKIQKKIKESAEKEQAKVKTGDFILVGLNKYENLEDKMSQDLELFPFLKQQQRKTLIEPILEKRLAEPIEKDRLEQEKKNPSSKPTE</sequence>
<accession>A0ABS7XIC9</accession>
<dbReference type="Pfam" id="PF01642">
    <property type="entry name" value="MM_CoA_mutase"/>
    <property type="match status" value="1"/>
</dbReference>
<dbReference type="Gene3D" id="3.20.20.240">
    <property type="entry name" value="Methylmalonyl-CoA mutase"/>
    <property type="match status" value="2"/>
</dbReference>
<feature type="region of interest" description="Disordered" evidence="1">
    <location>
        <begin position="448"/>
        <end position="467"/>
    </location>
</feature>
<dbReference type="Proteomes" id="UP001199314">
    <property type="component" value="Unassembled WGS sequence"/>
</dbReference>
<dbReference type="SUPFAM" id="SSF51703">
    <property type="entry name" value="Cobalamin (vitamin B12)-dependent enzymes"/>
    <property type="match status" value="1"/>
</dbReference>
<organism evidence="3 4">
    <name type="scientific">Psychroflexus longus</name>
    <dbReference type="NCBI Taxonomy" id="2873596"/>
    <lineage>
        <taxon>Bacteria</taxon>
        <taxon>Pseudomonadati</taxon>
        <taxon>Bacteroidota</taxon>
        <taxon>Flavobacteriia</taxon>
        <taxon>Flavobacteriales</taxon>
        <taxon>Flavobacteriaceae</taxon>
        <taxon>Psychroflexus</taxon>
    </lineage>
</organism>
<evidence type="ECO:0000313" key="4">
    <source>
        <dbReference type="Proteomes" id="UP001199314"/>
    </source>
</evidence>
<evidence type="ECO:0000256" key="1">
    <source>
        <dbReference type="SAM" id="MobiDB-lite"/>
    </source>
</evidence>
<dbReference type="PANTHER" id="PTHR48101">
    <property type="entry name" value="METHYLMALONYL-COA MUTASE, MITOCHONDRIAL-RELATED"/>
    <property type="match status" value="1"/>
</dbReference>
<evidence type="ECO:0000259" key="2">
    <source>
        <dbReference type="Pfam" id="PF01642"/>
    </source>
</evidence>